<proteinExistence type="predicted"/>
<dbReference type="InterPro" id="IPR032675">
    <property type="entry name" value="LRR_dom_sf"/>
</dbReference>
<keyword evidence="2" id="KW-1185">Reference proteome</keyword>
<dbReference type="SMART" id="SM00368">
    <property type="entry name" value="LRR_RI"/>
    <property type="match status" value="2"/>
</dbReference>
<dbReference type="SUPFAM" id="SSF52047">
    <property type="entry name" value="RNI-like"/>
    <property type="match status" value="1"/>
</dbReference>
<dbReference type="HOGENOM" id="CLU_724572_0_0_1"/>
<accession>K3W520</accession>
<dbReference type="VEuPathDB" id="FungiDB:PYU1_G000061"/>
<name>K3W520_GLOUD</name>
<dbReference type="AlphaFoldDB" id="K3W520"/>
<sequence>MNQLSAALTLGALNDQHRAKCAWHASIGLAARRSVLLHILLLLKTKYGKVDAKISYIARRAELALYSQAFSAWEYRNPHTLSRRLHSLVVKLHMNNLVAKEDEAFAVEDAQLCGASVVSGNERARQRDGMRHAGQQKRPGGVVMLSLATSSKRRRVDTAHSAQDSSSLFFDGNNDLVRQVCTFLDAKDTLCCSMTCTTANQILPGLVTSIRVSTTEFSVLTVRHRASFFSKFSNLEYFALTGDMAHAAQFDFHNETALISRNVMCRALVASLQHVALPKLTHFGLDFAFTEGLHDRVTSQVAAVLLAPSNSIRFPRLQKLSLRGNGISDDGVMHLFDALTTFPQGGGNSESTKVDEATSALKELNLEQNYIGERGFLQLEDTIELFAARGQAITIRMSGNLLAVAAND</sequence>
<dbReference type="OMA" id="SAWEYRN"/>
<organism evidence="1 2">
    <name type="scientific">Globisporangium ultimum (strain ATCC 200006 / CBS 805.95 / DAOM BR144)</name>
    <name type="common">Pythium ultimum</name>
    <dbReference type="NCBI Taxonomy" id="431595"/>
    <lineage>
        <taxon>Eukaryota</taxon>
        <taxon>Sar</taxon>
        <taxon>Stramenopiles</taxon>
        <taxon>Oomycota</taxon>
        <taxon>Peronosporomycetes</taxon>
        <taxon>Pythiales</taxon>
        <taxon>Pythiaceae</taxon>
        <taxon>Globisporangium</taxon>
    </lineage>
</organism>
<reference evidence="2" key="2">
    <citation type="submission" date="2010-04" db="EMBL/GenBank/DDBJ databases">
        <authorList>
            <person name="Buell R."/>
            <person name="Hamilton J."/>
            <person name="Hostetler J."/>
        </authorList>
    </citation>
    <scope>NUCLEOTIDE SEQUENCE [LARGE SCALE GENOMIC DNA]</scope>
    <source>
        <strain evidence="2">DAOM:BR144</strain>
    </source>
</reference>
<evidence type="ECO:0000313" key="2">
    <source>
        <dbReference type="Proteomes" id="UP000019132"/>
    </source>
</evidence>
<reference evidence="2" key="1">
    <citation type="journal article" date="2010" name="Genome Biol.">
        <title>Genome sequence of the necrotrophic plant pathogen Pythium ultimum reveals original pathogenicity mechanisms and effector repertoire.</title>
        <authorList>
            <person name="Levesque C.A."/>
            <person name="Brouwer H."/>
            <person name="Cano L."/>
            <person name="Hamilton J.P."/>
            <person name="Holt C."/>
            <person name="Huitema E."/>
            <person name="Raffaele S."/>
            <person name="Robideau G.P."/>
            <person name="Thines M."/>
            <person name="Win J."/>
            <person name="Zerillo M.M."/>
            <person name="Beakes G.W."/>
            <person name="Boore J.L."/>
            <person name="Busam D."/>
            <person name="Dumas B."/>
            <person name="Ferriera S."/>
            <person name="Fuerstenberg S.I."/>
            <person name="Gachon C.M."/>
            <person name="Gaulin E."/>
            <person name="Govers F."/>
            <person name="Grenville-Briggs L."/>
            <person name="Horner N."/>
            <person name="Hostetler J."/>
            <person name="Jiang R.H."/>
            <person name="Johnson J."/>
            <person name="Krajaejun T."/>
            <person name="Lin H."/>
            <person name="Meijer H.J."/>
            <person name="Moore B."/>
            <person name="Morris P."/>
            <person name="Phuntmart V."/>
            <person name="Puiu D."/>
            <person name="Shetty J."/>
            <person name="Stajich J.E."/>
            <person name="Tripathy S."/>
            <person name="Wawra S."/>
            <person name="van West P."/>
            <person name="Whitty B.R."/>
            <person name="Coutinho P.M."/>
            <person name="Henrissat B."/>
            <person name="Martin F."/>
            <person name="Thomas P.D."/>
            <person name="Tyler B.M."/>
            <person name="De Vries R.P."/>
            <person name="Kamoun S."/>
            <person name="Yandell M."/>
            <person name="Tisserat N."/>
            <person name="Buell C.R."/>
        </authorList>
    </citation>
    <scope>NUCLEOTIDE SEQUENCE</scope>
    <source>
        <strain evidence="2">DAOM:BR144</strain>
    </source>
</reference>
<evidence type="ECO:0000313" key="1">
    <source>
        <dbReference type="EnsemblProtists" id="PYU1_T000061"/>
    </source>
</evidence>
<dbReference type="InParanoid" id="K3W520"/>
<reference evidence="1" key="3">
    <citation type="submission" date="2015-02" db="UniProtKB">
        <authorList>
            <consortium name="EnsemblProtists"/>
        </authorList>
    </citation>
    <scope>IDENTIFICATION</scope>
    <source>
        <strain evidence="1">DAOM BR144</strain>
    </source>
</reference>
<dbReference type="Gene3D" id="3.80.10.10">
    <property type="entry name" value="Ribonuclease Inhibitor"/>
    <property type="match status" value="1"/>
</dbReference>
<dbReference type="Proteomes" id="UP000019132">
    <property type="component" value="Unassembled WGS sequence"/>
</dbReference>
<dbReference type="eggNOG" id="ENOG502SME3">
    <property type="taxonomic scope" value="Eukaryota"/>
</dbReference>
<protein>
    <submittedName>
        <fullName evidence="1">Uncharacterized protein</fullName>
    </submittedName>
</protein>
<dbReference type="EnsemblProtists" id="PYU1_T000061">
    <property type="protein sequence ID" value="PYU1_T000061"/>
    <property type="gene ID" value="PYU1_G000061"/>
</dbReference>
<dbReference type="EMBL" id="GL376636">
    <property type="status" value="NOT_ANNOTATED_CDS"/>
    <property type="molecule type" value="Genomic_DNA"/>
</dbReference>